<evidence type="ECO:0000256" key="3">
    <source>
        <dbReference type="ARBA" id="ARBA00022553"/>
    </source>
</evidence>
<dbReference type="SMART" id="SM00408">
    <property type="entry name" value="IGc2"/>
    <property type="match status" value="2"/>
</dbReference>
<keyword evidence="6" id="KW-0009">Actin-binding</keyword>
<feature type="domain" description="Ig-like" evidence="11">
    <location>
        <begin position="257"/>
        <end position="347"/>
    </location>
</feature>
<dbReference type="SMART" id="SM00409">
    <property type="entry name" value="IG"/>
    <property type="match status" value="2"/>
</dbReference>
<dbReference type="FunFam" id="2.60.40.10:FF:000702">
    <property type="entry name" value="Myotilin"/>
    <property type="match status" value="1"/>
</dbReference>
<keyword evidence="2" id="KW-0963">Cytoplasm</keyword>
<feature type="domain" description="Ig-like" evidence="11">
    <location>
        <begin position="158"/>
        <end position="247"/>
    </location>
</feature>
<dbReference type="PROSITE" id="PS50835">
    <property type="entry name" value="IG_LIKE"/>
    <property type="match status" value="2"/>
</dbReference>
<name>A0AAQ4NXC4_GASAC</name>
<dbReference type="GO" id="GO:0030018">
    <property type="term" value="C:Z disc"/>
    <property type="evidence" value="ECO:0007669"/>
    <property type="project" value="UniProtKB-SubCell"/>
</dbReference>
<dbReference type="InterPro" id="IPR007110">
    <property type="entry name" value="Ig-like_dom"/>
</dbReference>
<comment type="similarity">
    <text evidence="8">Belongs to the myotilin/palladin family.</text>
</comment>
<evidence type="ECO:0000259" key="11">
    <source>
        <dbReference type="PROSITE" id="PS50835"/>
    </source>
</evidence>
<evidence type="ECO:0000256" key="1">
    <source>
        <dbReference type="ARBA" id="ARBA00004216"/>
    </source>
</evidence>
<evidence type="ECO:0000256" key="4">
    <source>
        <dbReference type="ARBA" id="ARBA00022737"/>
    </source>
</evidence>
<keyword evidence="7" id="KW-0393">Immunoglobulin domain</keyword>
<reference evidence="12" key="2">
    <citation type="submission" date="2025-08" db="UniProtKB">
        <authorList>
            <consortium name="Ensembl"/>
        </authorList>
    </citation>
    <scope>IDENTIFICATION</scope>
</reference>
<dbReference type="PANTHER" id="PTHR10075:SF23">
    <property type="entry name" value="MYOTILIN"/>
    <property type="match status" value="1"/>
</dbReference>
<dbReference type="FunFam" id="2.60.40.10:FF:001108">
    <property type="entry name" value="palladin isoform X2"/>
    <property type="match status" value="1"/>
</dbReference>
<accession>A0AAQ4NXC4</accession>
<dbReference type="GeneTree" id="ENSGT00940000153441"/>
<evidence type="ECO:0000256" key="5">
    <source>
        <dbReference type="ARBA" id="ARBA00023157"/>
    </source>
</evidence>
<evidence type="ECO:0000256" key="8">
    <source>
        <dbReference type="ARBA" id="ARBA00061540"/>
    </source>
</evidence>
<dbReference type="GO" id="GO:0007156">
    <property type="term" value="P:homophilic cell adhesion via plasma membrane adhesion molecules"/>
    <property type="evidence" value="ECO:0007669"/>
    <property type="project" value="TreeGrafter"/>
</dbReference>
<dbReference type="InterPro" id="IPR013783">
    <property type="entry name" value="Ig-like_fold"/>
</dbReference>
<keyword evidence="10" id="KW-1133">Transmembrane helix</keyword>
<dbReference type="Proteomes" id="UP000007635">
    <property type="component" value="Chromosome IV"/>
</dbReference>
<dbReference type="InterPro" id="IPR003599">
    <property type="entry name" value="Ig_sub"/>
</dbReference>
<evidence type="ECO:0000256" key="10">
    <source>
        <dbReference type="SAM" id="Phobius"/>
    </source>
</evidence>
<dbReference type="Gene3D" id="2.60.40.10">
    <property type="entry name" value="Immunoglobulins"/>
    <property type="match status" value="2"/>
</dbReference>
<reference evidence="12 13" key="1">
    <citation type="journal article" date="2021" name="G3 (Bethesda)">
        <title>Improved contiguity of the threespine stickleback genome using long-read sequencing.</title>
        <authorList>
            <person name="Nath S."/>
            <person name="Shaw D.E."/>
            <person name="White M.A."/>
        </authorList>
    </citation>
    <scope>NUCLEOTIDE SEQUENCE [LARGE SCALE GENOMIC DNA]</scope>
    <source>
        <strain evidence="12 13">Lake Benthic</strain>
    </source>
</reference>
<dbReference type="GO" id="GO:0003779">
    <property type="term" value="F:actin binding"/>
    <property type="evidence" value="ECO:0007669"/>
    <property type="project" value="UniProtKB-KW"/>
</dbReference>
<keyword evidence="10" id="KW-0472">Membrane</keyword>
<dbReference type="GO" id="GO:0070593">
    <property type="term" value="P:dendrite self-avoidance"/>
    <property type="evidence" value="ECO:0007669"/>
    <property type="project" value="TreeGrafter"/>
</dbReference>
<sequence>MESPRQRAISSWSLVCVCVCVCVCVIIMSEKVLSLRGLFGVYPLSLTHTTRVCTHTFVSSYFWPAFWEGAPFTTGSLCQKTHTNTHTQTEWPSWHLVKLKRLVFKVQTSVDLCLYECFLFQPDSPEGRHTGGLWGRRHTGTDERGNEGSAIQEKCYAPRFLQVPPDLTVEEGRFCRIDFKVGGLPTPDVCWYLDGKAIRPDDFHKMLVCEKGMHSFLIEIVTVHHAGVYECVARNRAGEGRFSMRLNVLAQEALRPPTFVQKMSNSRALEGDTVRLECKVDASPPPQLFWKKDKDMLRIDPNRMSLYQDGSGRQCLLLERLLKSDAGWYTLSAINEAGMSTCNARLDVGTRTAPPMKTAPPGSKTLKMLSSLSHVPTRTVESPAQHTAPLYESEEL</sequence>
<comment type="subcellular location">
    <subcellularLocation>
        <location evidence="1">Cytoplasm</location>
        <location evidence="1">Myofibril</location>
        <location evidence="1">Sarcomere</location>
        <location evidence="1">Z line</location>
    </subcellularLocation>
</comment>
<feature type="region of interest" description="Disordered" evidence="9">
    <location>
        <begin position="130"/>
        <end position="149"/>
    </location>
</feature>
<evidence type="ECO:0000256" key="7">
    <source>
        <dbReference type="ARBA" id="ARBA00023319"/>
    </source>
</evidence>
<dbReference type="Pfam" id="PF07679">
    <property type="entry name" value="I-set"/>
    <property type="match status" value="2"/>
</dbReference>
<evidence type="ECO:0000256" key="2">
    <source>
        <dbReference type="ARBA" id="ARBA00022490"/>
    </source>
</evidence>
<evidence type="ECO:0000256" key="6">
    <source>
        <dbReference type="ARBA" id="ARBA00023203"/>
    </source>
</evidence>
<evidence type="ECO:0000256" key="9">
    <source>
        <dbReference type="SAM" id="MobiDB-lite"/>
    </source>
</evidence>
<dbReference type="InterPro" id="IPR036179">
    <property type="entry name" value="Ig-like_dom_sf"/>
</dbReference>
<keyword evidence="3" id="KW-0597">Phosphoprotein</keyword>
<dbReference type="GO" id="GO:0005886">
    <property type="term" value="C:plasma membrane"/>
    <property type="evidence" value="ECO:0007669"/>
    <property type="project" value="TreeGrafter"/>
</dbReference>
<dbReference type="PANTHER" id="PTHR10075">
    <property type="entry name" value="BASIGIN RELATED"/>
    <property type="match status" value="1"/>
</dbReference>
<dbReference type="InterPro" id="IPR013098">
    <property type="entry name" value="Ig_I-set"/>
</dbReference>
<dbReference type="SUPFAM" id="SSF48726">
    <property type="entry name" value="Immunoglobulin"/>
    <property type="match status" value="2"/>
</dbReference>
<keyword evidence="4" id="KW-0677">Repeat</keyword>
<dbReference type="GO" id="GO:0007411">
    <property type="term" value="P:axon guidance"/>
    <property type="evidence" value="ECO:0007669"/>
    <property type="project" value="TreeGrafter"/>
</dbReference>
<dbReference type="InterPro" id="IPR003598">
    <property type="entry name" value="Ig_sub2"/>
</dbReference>
<keyword evidence="5" id="KW-1015">Disulfide bond</keyword>
<organism evidence="12 13">
    <name type="scientific">Gasterosteus aculeatus aculeatus</name>
    <name type="common">three-spined stickleback</name>
    <dbReference type="NCBI Taxonomy" id="481459"/>
    <lineage>
        <taxon>Eukaryota</taxon>
        <taxon>Metazoa</taxon>
        <taxon>Chordata</taxon>
        <taxon>Craniata</taxon>
        <taxon>Vertebrata</taxon>
        <taxon>Euteleostomi</taxon>
        <taxon>Actinopterygii</taxon>
        <taxon>Neopterygii</taxon>
        <taxon>Teleostei</taxon>
        <taxon>Neoteleostei</taxon>
        <taxon>Acanthomorphata</taxon>
        <taxon>Eupercaria</taxon>
        <taxon>Perciformes</taxon>
        <taxon>Cottioidei</taxon>
        <taxon>Gasterosteales</taxon>
        <taxon>Gasterosteidae</taxon>
        <taxon>Gasterosteus</taxon>
    </lineage>
</organism>
<evidence type="ECO:0000313" key="13">
    <source>
        <dbReference type="Proteomes" id="UP000007635"/>
    </source>
</evidence>
<dbReference type="Ensembl" id="ENSGACT00000086877.1">
    <property type="protein sequence ID" value="ENSGACP00000031003.1"/>
    <property type="gene ID" value="ENSGACG00000027564.1"/>
</dbReference>
<proteinExistence type="inferred from homology"/>
<dbReference type="AlphaFoldDB" id="A0AAQ4NXC4"/>
<dbReference type="GO" id="GO:0030424">
    <property type="term" value="C:axon"/>
    <property type="evidence" value="ECO:0007669"/>
    <property type="project" value="TreeGrafter"/>
</dbReference>
<keyword evidence="13" id="KW-1185">Reference proteome</keyword>
<keyword evidence="10" id="KW-0812">Transmembrane</keyword>
<dbReference type="GO" id="GO:0098632">
    <property type="term" value="F:cell-cell adhesion mediator activity"/>
    <property type="evidence" value="ECO:0007669"/>
    <property type="project" value="TreeGrafter"/>
</dbReference>
<feature type="region of interest" description="Disordered" evidence="9">
    <location>
        <begin position="373"/>
        <end position="396"/>
    </location>
</feature>
<evidence type="ECO:0000313" key="12">
    <source>
        <dbReference type="Ensembl" id="ENSGACP00000031003.1"/>
    </source>
</evidence>
<protein>
    <recommendedName>
        <fullName evidence="11">Ig-like domain-containing protein</fullName>
    </recommendedName>
</protein>
<reference evidence="12" key="3">
    <citation type="submission" date="2025-09" db="UniProtKB">
        <authorList>
            <consortium name="Ensembl"/>
        </authorList>
    </citation>
    <scope>IDENTIFICATION</scope>
</reference>
<feature type="compositionally biased region" description="Polar residues" evidence="9">
    <location>
        <begin position="373"/>
        <end position="385"/>
    </location>
</feature>
<feature type="transmembrane region" description="Helical" evidence="10">
    <location>
        <begin position="12"/>
        <end position="29"/>
    </location>
</feature>